<dbReference type="Proteomes" id="UP001589774">
    <property type="component" value="Unassembled WGS sequence"/>
</dbReference>
<accession>A0ABV6HIG3</accession>
<evidence type="ECO:0000259" key="6">
    <source>
        <dbReference type="Pfam" id="PF08281"/>
    </source>
</evidence>
<dbReference type="PANTHER" id="PTHR43133">
    <property type="entry name" value="RNA POLYMERASE ECF-TYPE SIGMA FACTO"/>
    <property type="match status" value="1"/>
</dbReference>
<sequence length="200" mass="23408">MTTSFSTVLAEKKLIDQMKAGDPVAFGKIYDHYSQAIYGKLLKFVKISAVADEMLQDVFLKVWENRHTLDSNYSLKPWLYRVTENEIYKFYRKVALDVKLQTHILQTFDELYTHTEEDYYLKESRKLLQDAMTDMPPRCREVFELCRLQGKSYEEAALQLDISISTVSNHLVRATAIVRKTLFQSTDMAMIVVTAYMVYR</sequence>
<evidence type="ECO:0000313" key="7">
    <source>
        <dbReference type="EMBL" id="MFC0318389.1"/>
    </source>
</evidence>
<protein>
    <submittedName>
        <fullName evidence="7">RNA polymerase sigma factor</fullName>
    </submittedName>
</protein>
<dbReference type="SUPFAM" id="SSF88659">
    <property type="entry name" value="Sigma3 and sigma4 domains of RNA polymerase sigma factors"/>
    <property type="match status" value="1"/>
</dbReference>
<dbReference type="SUPFAM" id="SSF88946">
    <property type="entry name" value="Sigma2 domain of RNA polymerase sigma factors"/>
    <property type="match status" value="1"/>
</dbReference>
<dbReference type="NCBIfam" id="TIGR02937">
    <property type="entry name" value="sigma70-ECF"/>
    <property type="match status" value="1"/>
</dbReference>
<gene>
    <name evidence="7" type="ORF">ACFFI0_08710</name>
</gene>
<dbReference type="PANTHER" id="PTHR43133:SF46">
    <property type="entry name" value="RNA POLYMERASE SIGMA-70 FACTOR ECF SUBFAMILY"/>
    <property type="match status" value="1"/>
</dbReference>
<keyword evidence="2" id="KW-0805">Transcription regulation</keyword>
<evidence type="ECO:0000313" key="8">
    <source>
        <dbReference type="Proteomes" id="UP001589774"/>
    </source>
</evidence>
<dbReference type="InterPro" id="IPR013325">
    <property type="entry name" value="RNA_pol_sigma_r2"/>
</dbReference>
<dbReference type="InterPro" id="IPR014284">
    <property type="entry name" value="RNA_pol_sigma-70_dom"/>
</dbReference>
<dbReference type="RefSeq" id="WP_130856401.1">
    <property type="nucleotide sequence ID" value="NZ_JBHLWO010000001.1"/>
</dbReference>
<dbReference type="EMBL" id="JBHLWO010000001">
    <property type="protein sequence ID" value="MFC0318389.1"/>
    <property type="molecule type" value="Genomic_DNA"/>
</dbReference>
<evidence type="ECO:0000256" key="4">
    <source>
        <dbReference type="ARBA" id="ARBA00023163"/>
    </source>
</evidence>
<keyword evidence="4" id="KW-0804">Transcription</keyword>
<feature type="domain" description="RNA polymerase sigma factor 70 region 4 type 2" evidence="6">
    <location>
        <begin position="126"/>
        <end position="174"/>
    </location>
</feature>
<keyword evidence="8" id="KW-1185">Reference proteome</keyword>
<dbReference type="Gene3D" id="1.10.10.10">
    <property type="entry name" value="Winged helix-like DNA-binding domain superfamily/Winged helix DNA-binding domain"/>
    <property type="match status" value="1"/>
</dbReference>
<feature type="domain" description="RNA polymerase sigma-70 region 2" evidence="5">
    <location>
        <begin position="29"/>
        <end position="93"/>
    </location>
</feature>
<dbReference type="InterPro" id="IPR013324">
    <property type="entry name" value="RNA_pol_sigma_r3/r4-like"/>
</dbReference>
<evidence type="ECO:0000256" key="1">
    <source>
        <dbReference type="ARBA" id="ARBA00010641"/>
    </source>
</evidence>
<dbReference type="InterPro" id="IPR039425">
    <property type="entry name" value="RNA_pol_sigma-70-like"/>
</dbReference>
<dbReference type="Gene3D" id="1.10.1740.10">
    <property type="match status" value="1"/>
</dbReference>
<comment type="caution">
    <text evidence="7">The sequence shown here is derived from an EMBL/GenBank/DDBJ whole genome shotgun (WGS) entry which is preliminary data.</text>
</comment>
<dbReference type="InterPro" id="IPR013249">
    <property type="entry name" value="RNA_pol_sigma70_r4_t2"/>
</dbReference>
<name>A0ABV6HIG3_9SPHI</name>
<dbReference type="InterPro" id="IPR036388">
    <property type="entry name" value="WH-like_DNA-bd_sf"/>
</dbReference>
<dbReference type="CDD" id="cd06171">
    <property type="entry name" value="Sigma70_r4"/>
    <property type="match status" value="1"/>
</dbReference>
<dbReference type="Pfam" id="PF08281">
    <property type="entry name" value="Sigma70_r4_2"/>
    <property type="match status" value="1"/>
</dbReference>
<reference evidence="7 8" key="1">
    <citation type="submission" date="2024-09" db="EMBL/GenBank/DDBJ databases">
        <authorList>
            <person name="Sun Q."/>
            <person name="Mori K."/>
        </authorList>
    </citation>
    <scope>NUCLEOTIDE SEQUENCE [LARGE SCALE GENOMIC DNA]</scope>
    <source>
        <strain evidence="7 8">CCM 7765</strain>
    </source>
</reference>
<dbReference type="InterPro" id="IPR014327">
    <property type="entry name" value="RNA_pol_sigma70_bacteroid"/>
</dbReference>
<evidence type="ECO:0000256" key="3">
    <source>
        <dbReference type="ARBA" id="ARBA00023082"/>
    </source>
</evidence>
<dbReference type="NCBIfam" id="TIGR02985">
    <property type="entry name" value="Sig70_bacteroi1"/>
    <property type="match status" value="1"/>
</dbReference>
<organism evidence="7 8">
    <name type="scientific">Olivibacter oleidegradans</name>
    <dbReference type="NCBI Taxonomy" id="760123"/>
    <lineage>
        <taxon>Bacteria</taxon>
        <taxon>Pseudomonadati</taxon>
        <taxon>Bacteroidota</taxon>
        <taxon>Sphingobacteriia</taxon>
        <taxon>Sphingobacteriales</taxon>
        <taxon>Sphingobacteriaceae</taxon>
        <taxon>Olivibacter</taxon>
    </lineage>
</organism>
<evidence type="ECO:0000256" key="2">
    <source>
        <dbReference type="ARBA" id="ARBA00023015"/>
    </source>
</evidence>
<dbReference type="Pfam" id="PF04542">
    <property type="entry name" value="Sigma70_r2"/>
    <property type="match status" value="1"/>
</dbReference>
<keyword evidence="3" id="KW-0731">Sigma factor</keyword>
<comment type="similarity">
    <text evidence="1">Belongs to the sigma-70 factor family. ECF subfamily.</text>
</comment>
<proteinExistence type="inferred from homology"/>
<evidence type="ECO:0000259" key="5">
    <source>
        <dbReference type="Pfam" id="PF04542"/>
    </source>
</evidence>
<dbReference type="InterPro" id="IPR007627">
    <property type="entry name" value="RNA_pol_sigma70_r2"/>
</dbReference>